<dbReference type="EMBL" id="NBXA01000048">
    <property type="protein sequence ID" value="RFA06834.1"/>
    <property type="molecule type" value="Genomic_DNA"/>
</dbReference>
<feature type="domain" description="PLAT" evidence="1">
    <location>
        <begin position="37"/>
        <end position="101"/>
    </location>
</feature>
<dbReference type="AlphaFoldDB" id="A0A3E0VAK5"/>
<evidence type="ECO:0000313" key="2">
    <source>
        <dbReference type="EMBL" id="RFA06834.1"/>
    </source>
</evidence>
<reference evidence="2 3" key="1">
    <citation type="submission" date="2017-04" db="EMBL/GenBank/DDBJ databases">
        <title>Comparative genome analysis of Subtercola boreus.</title>
        <authorList>
            <person name="Cho Y.-J."/>
            <person name="Cho A."/>
            <person name="Kim O.-S."/>
            <person name="Lee J.-I."/>
        </authorList>
    </citation>
    <scope>NUCLEOTIDE SEQUENCE [LARGE SCALE GENOMIC DNA]</scope>
    <source>
        <strain evidence="2 3">P27444</strain>
    </source>
</reference>
<dbReference type="Proteomes" id="UP000256709">
    <property type="component" value="Unassembled WGS sequence"/>
</dbReference>
<organism evidence="2 3">
    <name type="scientific">Subtercola boreus</name>
    <dbReference type="NCBI Taxonomy" id="120213"/>
    <lineage>
        <taxon>Bacteria</taxon>
        <taxon>Bacillati</taxon>
        <taxon>Actinomycetota</taxon>
        <taxon>Actinomycetes</taxon>
        <taxon>Micrococcales</taxon>
        <taxon>Microbacteriaceae</taxon>
        <taxon>Subtercola</taxon>
    </lineage>
</organism>
<dbReference type="OrthoDB" id="121633at2"/>
<comment type="caution">
    <text evidence="2">The sequence shown here is derived from an EMBL/GenBank/DDBJ whole genome shotgun (WGS) entry which is preliminary data.</text>
</comment>
<dbReference type="InterPro" id="IPR001024">
    <property type="entry name" value="PLAT/LH2_dom"/>
</dbReference>
<gene>
    <name evidence="2" type="ORF">B7R21_18175</name>
</gene>
<evidence type="ECO:0000259" key="1">
    <source>
        <dbReference type="PROSITE" id="PS50095"/>
    </source>
</evidence>
<dbReference type="PROSITE" id="PS50095">
    <property type="entry name" value="PLAT"/>
    <property type="match status" value="1"/>
</dbReference>
<evidence type="ECO:0000313" key="3">
    <source>
        <dbReference type="Proteomes" id="UP000256709"/>
    </source>
</evidence>
<dbReference type="RefSeq" id="WP_116284679.1">
    <property type="nucleotide sequence ID" value="NZ_NBXA01000048.1"/>
</dbReference>
<accession>A0A3E0VAK5</accession>
<protein>
    <recommendedName>
        <fullName evidence="1">PLAT domain-containing protein</fullName>
    </recommendedName>
</protein>
<proteinExistence type="predicted"/>
<sequence length="101" mass="10827">MKIIVYSPHNIARTEEVIGSIEVTATTALKDFGTHLTRLQVNLSDGSTGQNTGGNIRCRLAAHLEGRNSEFALDTASTIDEALSGALHKLHCRLESTLGPL</sequence>
<name>A0A3E0VAK5_9MICO</name>